<sequence length="334" mass="36449">MTNATNSTSTVRVAVTQAEPCWFDLEGTVQKTIKLIAEATENGAQLVAFPECWIPGYPLWIWKFPVRPDLLLKYQKNSLRVDSAEMKSIQDAAKKHNIVVVLGYSERSGNSLYMGQAVILSTGELSVTRRKLKPTHMERTVFGDASGGDQTLHNVAETSVGRVSGLLCWEHLQPLLKYNTISQGPQIHVAAWPPLSTPEDPKELYSMSKEGCQAISQVFAMESQSFVLHTGAVISDAGVTLNETAGALILSKPSGGSSIVFAPDGKPLTTELKGTEEGIVYCDLELDTILISKGFVDSVGHYSRPDILSLNVDVRPKKHVTQRKPEVVEVEGVE</sequence>
<accession>A0ACD3AH34</accession>
<dbReference type="Proteomes" id="UP000308600">
    <property type="component" value="Unassembled WGS sequence"/>
</dbReference>
<keyword evidence="2" id="KW-1185">Reference proteome</keyword>
<organism evidence="1 2">
    <name type="scientific">Pluteus cervinus</name>
    <dbReference type="NCBI Taxonomy" id="181527"/>
    <lineage>
        <taxon>Eukaryota</taxon>
        <taxon>Fungi</taxon>
        <taxon>Dikarya</taxon>
        <taxon>Basidiomycota</taxon>
        <taxon>Agaricomycotina</taxon>
        <taxon>Agaricomycetes</taxon>
        <taxon>Agaricomycetidae</taxon>
        <taxon>Agaricales</taxon>
        <taxon>Pluteineae</taxon>
        <taxon>Pluteaceae</taxon>
        <taxon>Pluteus</taxon>
    </lineage>
</organism>
<evidence type="ECO:0000313" key="2">
    <source>
        <dbReference type="Proteomes" id="UP000308600"/>
    </source>
</evidence>
<reference evidence="1 2" key="1">
    <citation type="journal article" date="2019" name="Nat. Ecol. Evol.">
        <title>Megaphylogeny resolves global patterns of mushroom evolution.</title>
        <authorList>
            <person name="Varga T."/>
            <person name="Krizsan K."/>
            <person name="Foldi C."/>
            <person name="Dima B."/>
            <person name="Sanchez-Garcia M."/>
            <person name="Sanchez-Ramirez S."/>
            <person name="Szollosi G.J."/>
            <person name="Szarkandi J.G."/>
            <person name="Papp V."/>
            <person name="Albert L."/>
            <person name="Andreopoulos W."/>
            <person name="Angelini C."/>
            <person name="Antonin V."/>
            <person name="Barry K.W."/>
            <person name="Bougher N.L."/>
            <person name="Buchanan P."/>
            <person name="Buyck B."/>
            <person name="Bense V."/>
            <person name="Catcheside P."/>
            <person name="Chovatia M."/>
            <person name="Cooper J."/>
            <person name="Damon W."/>
            <person name="Desjardin D."/>
            <person name="Finy P."/>
            <person name="Geml J."/>
            <person name="Haridas S."/>
            <person name="Hughes K."/>
            <person name="Justo A."/>
            <person name="Karasinski D."/>
            <person name="Kautmanova I."/>
            <person name="Kiss B."/>
            <person name="Kocsube S."/>
            <person name="Kotiranta H."/>
            <person name="LaButti K.M."/>
            <person name="Lechner B.E."/>
            <person name="Liimatainen K."/>
            <person name="Lipzen A."/>
            <person name="Lukacs Z."/>
            <person name="Mihaltcheva S."/>
            <person name="Morgado L.N."/>
            <person name="Niskanen T."/>
            <person name="Noordeloos M.E."/>
            <person name="Ohm R.A."/>
            <person name="Ortiz-Santana B."/>
            <person name="Ovrebo C."/>
            <person name="Racz N."/>
            <person name="Riley R."/>
            <person name="Savchenko A."/>
            <person name="Shiryaev A."/>
            <person name="Soop K."/>
            <person name="Spirin V."/>
            <person name="Szebenyi C."/>
            <person name="Tomsovsky M."/>
            <person name="Tulloss R.E."/>
            <person name="Uehling J."/>
            <person name="Grigoriev I.V."/>
            <person name="Vagvolgyi C."/>
            <person name="Papp T."/>
            <person name="Martin F.M."/>
            <person name="Miettinen O."/>
            <person name="Hibbett D.S."/>
            <person name="Nagy L.G."/>
        </authorList>
    </citation>
    <scope>NUCLEOTIDE SEQUENCE [LARGE SCALE GENOMIC DNA]</scope>
    <source>
        <strain evidence="1 2">NL-1719</strain>
    </source>
</reference>
<dbReference type="EMBL" id="ML208487">
    <property type="protein sequence ID" value="TFK64162.1"/>
    <property type="molecule type" value="Genomic_DNA"/>
</dbReference>
<proteinExistence type="predicted"/>
<evidence type="ECO:0000313" key="1">
    <source>
        <dbReference type="EMBL" id="TFK64162.1"/>
    </source>
</evidence>
<name>A0ACD3AH34_9AGAR</name>
<protein>
    <submittedName>
        <fullName evidence="1">Carbon-nitrogen hydrolase</fullName>
    </submittedName>
</protein>
<keyword evidence="1" id="KW-0378">Hydrolase</keyword>
<gene>
    <name evidence="1" type="ORF">BDN72DRAFT_825839</name>
</gene>